<reference evidence="9 10" key="1">
    <citation type="journal article" date="2017" name="Curr. Biol.">
        <title>Genome architecture and evolution of a unichromosomal asexual nematode.</title>
        <authorList>
            <person name="Fradin H."/>
            <person name="Zegar C."/>
            <person name="Gutwein M."/>
            <person name="Lucas J."/>
            <person name="Kovtun M."/>
            <person name="Corcoran D."/>
            <person name="Baugh L.R."/>
            <person name="Kiontke K."/>
            <person name="Gunsalus K."/>
            <person name="Fitch D.H."/>
            <person name="Piano F."/>
        </authorList>
    </citation>
    <scope>NUCLEOTIDE SEQUENCE [LARGE SCALE GENOMIC DNA]</scope>
    <source>
        <strain evidence="9">PF1309</strain>
    </source>
</reference>
<comment type="cofactor">
    <cofactor evidence="1">
        <name>Ca(2+)</name>
        <dbReference type="ChEBI" id="CHEBI:29108"/>
    </cofactor>
</comment>
<keyword evidence="4" id="KW-1003">Cell membrane</keyword>
<dbReference type="GO" id="GO:0005886">
    <property type="term" value="C:plasma membrane"/>
    <property type="evidence" value="ECO:0007669"/>
    <property type="project" value="UniProtKB-SubCell"/>
</dbReference>
<dbReference type="InterPro" id="IPR000917">
    <property type="entry name" value="Sulfatase_N"/>
</dbReference>
<evidence type="ECO:0000256" key="4">
    <source>
        <dbReference type="ARBA" id="ARBA00022475"/>
    </source>
</evidence>
<evidence type="ECO:0000256" key="6">
    <source>
        <dbReference type="ARBA" id="ARBA00022989"/>
    </source>
</evidence>
<evidence type="ECO:0000256" key="3">
    <source>
        <dbReference type="ARBA" id="ARBA00008779"/>
    </source>
</evidence>
<dbReference type="InterPro" id="IPR017850">
    <property type="entry name" value="Alkaline_phosphatase_core_sf"/>
</dbReference>
<keyword evidence="7" id="KW-0472">Membrane</keyword>
<keyword evidence="10" id="KW-1185">Reference proteome</keyword>
<accession>A0A2A2KK56</accession>
<dbReference type="EMBL" id="LIAE01008378">
    <property type="protein sequence ID" value="PAV74252.1"/>
    <property type="molecule type" value="Genomic_DNA"/>
</dbReference>
<dbReference type="SUPFAM" id="SSF53649">
    <property type="entry name" value="Alkaline phosphatase-like"/>
    <property type="match status" value="1"/>
</dbReference>
<keyword evidence="6" id="KW-1133">Transmembrane helix</keyword>
<evidence type="ECO:0000256" key="2">
    <source>
        <dbReference type="ARBA" id="ARBA00004651"/>
    </source>
</evidence>
<dbReference type="AlphaFoldDB" id="A0A2A2KK56"/>
<feature type="domain" description="Sulfatase N-terminal" evidence="8">
    <location>
        <begin position="5"/>
        <end position="118"/>
    </location>
</feature>
<gene>
    <name evidence="9" type="ORF">WR25_17972</name>
</gene>
<comment type="similarity">
    <text evidence="3">Belongs to the sulfatase family.</text>
</comment>
<dbReference type="Gene3D" id="3.40.720.10">
    <property type="entry name" value="Alkaline Phosphatase, subunit A"/>
    <property type="match status" value="1"/>
</dbReference>
<dbReference type="STRING" id="2018661.A0A2A2KK56"/>
<evidence type="ECO:0000256" key="5">
    <source>
        <dbReference type="ARBA" id="ARBA00022692"/>
    </source>
</evidence>
<name>A0A2A2KK56_9BILA</name>
<dbReference type="PANTHER" id="PTHR47371">
    <property type="entry name" value="LIPOTEICHOIC ACID SYNTHASE"/>
    <property type="match status" value="1"/>
</dbReference>
<comment type="subcellular location">
    <subcellularLocation>
        <location evidence="2">Cell membrane</location>
        <topology evidence="2">Multi-pass membrane protein</topology>
    </subcellularLocation>
</comment>
<evidence type="ECO:0000256" key="7">
    <source>
        <dbReference type="ARBA" id="ARBA00023136"/>
    </source>
</evidence>
<dbReference type="OrthoDB" id="103349at2759"/>
<protein>
    <recommendedName>
        <fullName evidence="8">Sulfatase N-terminal domain-containing protein</fullName>
    </recommendedName>
</protein>
<dbReference type="PANTHER" id="PTHR47371:SF3">
    <property type="entry name" value="PHOSPHOGLYCEROL TRANSFERASE I"/>
    <property type="match status" value="1"/>
</dbReference>
<organism evidence="9 10">
    <name type="scientific">Diploscapter pachys</name>
    <dbReference type="NCBI Taxonomy" id="2018661"/>
    <lineage>
        <taxon>Eukaryota</taxon>
        <taxon>Metazoa</taxon>
        <taxon>Ecdysozoa</taxon>
        <taxon>Nematoda</taxon>
        <taxon>Chromadorea</taxon>
        <taxon>Rhabditida</taxon>
        <taxon>Rhabditina</taxon>
        <taxon>Rhabditomorpha</taxon>
        <taxon>Rhabditoidea</taxon>
        <taxon>Rhabditidae</taxon>
        <taxon>Diploscapter</taxon>
    </lineage>
</organism>
<dbReference type="Pfam" id="PF00884">
    <property type="entry name" value="Sulfatase"/>
    <property type="match status" value="1"/>
</dbReference>
<sequence length="256" mass="28671">MPHIGFDTVHGLEWFANDNYLEFPWGKDDRAFFEGALDYVGELRKQPKPWMLTLLTVGTHQPYSAPESYLQRFDTPKQAAVAYLDDALGSFLDGLERQGVLEDTLVIVTSDESHGIDGVRLASAWGFNLTLAPEQAQLPRLKQGTYGHMPEGTRTRVRLKVRALDPRHAAYIRLKAKELEQDVQLGLPEEIRVTADEPLEMQFDFDNPTVRKAFSFHLLGYGGGEVEVSDFSVITALPDEPETVEELADGHLAQSS</sequence>
<keyword evidence="5" id="KW-0812">Transmembrane</keyword>
<evidence type="ECO:0000313" key="9">
    <source>
        <dbReference type="EMBL" id="PAV74252.1"/>
    </source>
</evidence>
<evidence type="ECO:0000259" key="8">
    <source>
        <dbReference type="Pfam" id="PF00884"/>
    </source>
</evidence>
<comment type="caution">
    <text evidence="9">The sequence shown here is derived from an EMBL/GenBank/DDBJ whole genome shotgun (WGS) entry which is preliminary data.</text>
</comment>
<evidence type="ECO:0000313" key="10">
    <source>
        <dbReference type="Proteomes" id="UP000218231"/>
    </source>
</evidence>
<dbReference type="InterPro" id="IPR050448">
    <property type="entry name" value="OpgB/LTA_synthase_biosynth"/>
</dbReference>
<proteinExistence type="inferred from homology"/>
<dbReference type="Proteomes" id="UP000218231">
    <property type="component" value="Unassembled WGS sequence"/>
</dbReference>
<evidence type="ECO:0000256" key="1">
    <source>
        <dbReference type="ARBA" id="ARBA00001913"/>
    </source>
</evidence>